<comment type="caution">
    <text evidence="1">The sequence shown here is derived from an EMBL/GenBank/DDBJ whole genome shotgun (WGS) entry which is preliminary data.</text>
</comment>
<gene>
    <name evidence="1" type="ORF">I3842_14G111100</name>
</gene>
<proteinExistence type="predicted"/>
<organism evidence="1 2">
    <name type="scientific">Carya illinoinensis</name>
    <name type="common">Pecan</name>
    <dbReference type="NCBI Taxonomy" id="32201"/>
    <lineage>
        <taxon>Eukaryota</taxon>
        <taxon>Viridiplantae</taxon>
        <taxon>Streptophyta</taxon>
        <taxon>Embryophyta</taxon>
        <taxon>Tracheophyta</taxon>
        <taxon>Spermatophyta</taxon>
        <taxon>Magnoliopsida</taxon>
        <taxon>eudicotyledons</taxon>
        <taxon>Gunneridae</taxon>
        <taxon>Pentapetalae</taxon>
        <taxon>rosids</taxon>
        <taxon>fabids</taxon>
        <taxon>Fagales</taxon>
        <taxon>Juglandaceae</taxon>
        <taxon>Carya</taxon>
    </lineage>
</organism>
<evidence type="ECO:0000313" key="2">
    <source>
        <dbReference type="Proteomes" id="UP000811246"/>
    </source>
</evidence>
<name>A0A922DD58_CARIL</name>
<dbReference type="AlphaFoldDB" id="A0A922DD58"/>
<dbReference type="EMBL" id="CM031838">
    <property type="protein sequence ID" value="KAG6679045.1"/>
    <property type="molecule type" value="Genomic_DNA"/>
</dbReference>
<accession>A0A922DD58</accession>
<reference evidence="1" key="1">
    <citation type="submission" date="2021-01" db="EMBL/GenBank/DDBJ databases">
        <authorList>
            <person name="Lovell J.T."/>
            <person name="Bentley N."/>
            <person name="Bhattarai G."/>
            <person name="Jenkins J.W."/>
            <person name="Sreedasyam A."/>
            <person name="Alarcon Y."/>
            <person name="Bock C."/>
            <person name="Boston L."/>
            <person name="Carlson J."/>
            <person name="Cervantes K."/>
            <person name="Clermont K."/>
            <person name="Krom N."/>
            <person name="Kubenka K."/>
            <person name="Mamidi S."/>
            <person name="Mattison C."/>
            <person name="Monteros M."/>
            <person name="Pisani C."/>
            <person name="Plott C."/>
            <person name="Rajasekar S."/>
            <person name="Rhein H.S."/>
            <person name="Rohla C."/>
            <person name="Song M."/>
            <person name="Hilaire R.S."/>
            <person name="Shu S."/>
            <person name="Wells L."/>
            <person name="Wang X."/>
            <person name="Webber J."/>
            <person name="Heerema R.J."/>
            <person name="Klein P."/>
            <person name="Conner P."/>
            <person name="Grauke L."/>
            <person name="Grimwood J."/>
            <person name="Schmutz J."/>
            <person name="Randall J.J."/>
        </authorList>
    </citation>
    <scope>NUCLEOTIDE SEQUENCE</scope>
    <source>
        <tissue evidence="1">Leaf</tissue>
    </source>
</reference>
<evidence type="ECO:0000313" key="1">
    <source>
        <dbReference type="EMBL" id="KAG6679045.1"/>
    </source>
</evidence>
<protein>
    <submittedName>
        <fullName evidence="1">Uncharacterized protein</fullName>
    </submittedName>
</protein>
<dbReference type="Proteomes" id="UP000811246">
    <property type="component" value="Chromosome 14"/>
</dbReference>
<sequence>MEVVPAEYDESKKFKTLFSFYSSYLRNRVVGFLPTSASNFLGKISYLCGQATRTWFRRRRECLPLPPSLPSDSLDSFLDQKLVKCTL</sequence>